<evidence type="ECO:0000313" key="3">
    <source>
        <dbReference type="Proteomes" id="UP001213000"/>
    </source>
</evidence>
<feature type="region of interest" description="Disordered" evidence="1">
    <location>
        <begin position="113"/>
        <end position="132"/>
    </location>
</feature>
<dbReference type="EMBL" id="JANIEX010001314">
    <property type="protein sequence ID" value="KAJ3559373.1"/>
    <property type="molecule type" value="Genomic_DNA"/>
</dbReference>
<name>A0AAD5VHP1_9AGAR</name>
<accession>A0AAD5VHP1</accession>
<dbReference type="AlphaFoldDB" id="A0AAD5VHP1"/>
<organism evidence="2 3">
    <name type="scientific">Leucocoprinus birnbaumii</name>
    <dbReference type="NCBI Taxonomy" id="56174"/>
    <lineage>
        <taxon>Eukaryota</taxon>
        <taxon>Fungi</taxon>
        <taxon>Dikarya</taxon>
        <taxon>Basidiomycota</taxon>
        <taxon>Agaricomycotina</taxon>
        <taxon>Agaricomycetes</taxon>
        <taxon>Agaricomycetidae</taxon>
        <taxon>Agaricales</taxon>
        <taxon>Agaricineae</taxon>
        <taxon>Agaricaceae</taxon>
        <taxon>Leucocoprinus</taxon>
    </lineage>
</organism>
<protein>
    <submittedName>
        <fullName evidence="2">Uncharacterized protein</fullName>
    </submittedName>
</protein>
<comment type="caution">
    <text evidence="2">The sequence shown here is derived from an EMBL/GenBank/DDBJ whole genome shotgun (WGS) entry which is preliminary data.</text>
</comment>
<sequence>MSINIWSSALDLVPESSSPRLPPQSPKLQKAWAPRLCPKDRTLSDSLAHARVRAIFRSSRFPNRIDNTSTPYDDLEPDDLVGVGPNFTFDEGDDHPGSASGVLPDFDDEHLFDPEESFSSNGSSLSSRSTPMQDWTPHWHPHLCAVLSSRSKDECINACRVLVLSTEWEHEQLAELAYQLVSSVMTAVPPPFVAACASNIKRTLLDASKHEAASLFVSCMSESAFIAWHHYWNPDSDFSIYPGRHFKVTKQHMDAAYTVCRLLGSLFKSKIVSRASVREVVDLTLQNAVLLEHIDALGNLLSYATPEFWVDASEDEKNRTVIELCDVVEWLCEYHFLRPELVKEYEKKVEEICAKMLVPSW</sequence>
<dbReference type="Proteomes" id="UP001213000">
    <property type="component" value="Unassembled WGS sequence"/>
</dbReference>
<evidence type="ECO:0000256" key="1">
    <source>
        <dbReference type="SAM" id="MobiDB-lite"/>
    </source>
</evidence>
<reference evidence="2" key="1">
    <citation type="submission" date="2022-07" db="EMBL/GenBank/DDBJ databases">
        <title>Genome Sequence of Leucocoprinus birnbaumii.</title>
        <authorList>
            <person name="Buettner E."/>
        </authorList>
    </citation>
    <scope>NUCLEOTIDE SEQUENCE</scope>
    <source>
        <strain evidence="2">VT141</strain>
    </source>
</reference>
<gene>
    <name evidence="2" type="ORF">NP233_g11278</name>
</gene>
<evidence type="ECO:0000313" key="2">
    <source>
        <dbReference type="EMBL" id="KAJ3559373.1"/>
    </source>
</evidence>
<proteinExistence type="predicted"/>
<feature type="compositionally biased region" description="Low complexity" evidence="1">
    <location>
        <begin position="117"/>
        <end position="129"/>
    </location>
</feature>
<keyword evidence="3" id="KW-1185">Reference proteome</keyword>